<dbReference type="Pfam" id="PF07581">
    <property type="entry name" value="Glug"/>
    <property type="match status" value="4"/>
</dbReference>
<dbReference type="AlphaFoldDB" id="A0A1U9NIS4"/>
<proteinExistence type="predicted"/>
<protein>
    <submittedName>
        <fullName evidence="3">GLUG domain protein</fullName>
    </submittedName>
</protein>
<dbReference type="KEGG" id="alus:STSP2_00835"/>
<keyword evidence="1" id="KW-0732">Signal</keyword>
<dbReference type="EMBL" id="CP019791">
    <property type="protein sequence ID" value="AQT67687.1"/>
    <property type="molecule type" value="Genomic_DNA"/>
</dbReference>
<dbReference type="OrthoDB" id="291987at2"/>
<dbReference type="InterPro" id="IPR011493">
    <property type="entry name" value="GLUG"/>
</dbReference>
<sequence length="592" mass="61918">MGNKQTFIITILAIVSSCVLAIDGDMGEASYGIENKPDGSEQYPYLIEDFEDFQEFCGDTRYWRAEVQTRLECDLDLDPNLPGRIIYTHAPIAPDTDSSNNGFQGTEYQGIFDGADHTISKLSINGADICGLFGLISSPASVKNLNITNVSIIGQNYVGVLAGSISNCELLDNSSSGTVNGNEQVGGLIGRNYNAEIKSCSSICTVNNSASYIGGLVGLNDGTIHNCSSEGTVDGVEFVGGLVGANANYATITNGCSTSDVNASGPYSGGLLGYNSYGGTVSDSSSFGEVYGATYTGGLIGYSYYGDIESSYSESLVTASGNYSGGLLGYKHYGTISGCYTTGLTNGIEYVGGLLGYANGGNVLDSYSTGSVNATNRHIGGLLGYNSDYAIIKTCYSSSNVETTSDGAGGLVGFNSGYIERSFSVGSVIGSHYIGGLVGDNLKGNIYSSYSTASVMGIGSRIGGLVGDNNEGNVSGCYSTGPVSAETTSHDVGGLVGWNFEGNVINSFWNIETSNMTTSAGGTGAKGISTEQMKTIDTFVNAGWDLVSVWNIEEAQTYPLLRKYLAVDTNYDDTVNLTDLSILAEYWLEGME</sequence>
<feature type="signal peptide" evidence="1">
    <location>
        <begin position="1"/>
        <end position="21"/>
    </location>
</feature>
<evidence type="ECO:0000313" key="4">
    <source>
        <dbReference type="Proteomes" id="UP000189674"/>
    </source>
</evidence>
<accession>A0A1U9NIS4</accession>
<evidence type="ECO:0000313" key="3">
    <source>
        <dbReference type="EMBL" id="AQT67687.1"/>
    </source>
</evidence>
<dbReference type="PROSITE" id="PS51257">
    <property type="entry name" value="PROKAR_LIPOPROTEIN"/>
    <property type="match status" value="1"/>
</dbReference>
<organism evidence="3 4">
    <name type="scientific">Anaerohalosphaera lusitana</name>
    <dbReference type="NCBI Taxonomy" id="1936003"/>
    <lineage>
        <taxon>Bacteria</taxon>
        <taxon>Pseudomonadati</taxon>
        <taxon>Planctomycetota</taxon>
        <taxon>Phycisphaerae</taxon>
        <taxon>Sedimentisphaerales</taxon>
        <taxon>Anaerohalosphaeraceae</taxon>
        <taxon>Anaerohalosphaera</taxon>
    </lineage>
</organism>
<feature type="domain" description="GLUG" evidence="2">
    <location>
        <begin position="349"/>
        <end position="373"/>
    </location>
</feature>
<feature type="domain" description="GLUG" evidence="2">
    <location>
        <begin position="181"/>
        <end position="206"/>
    </location>
</feature>
<reference evidence="4" key="1">
    <citation type="submission" date="2017-02" db="EMBL/GenBank/DDBJ databases">
        <title>Comparative genomics and description of representatives of a novel lineage of planctomycetes thriving in anoxic sediments.</title>
        <authorList>
            <person name="Spring S."/>
            <person name="Bunk B."/>
            <person name="Sproer C."/>
        </authorList>
    </citation>
    <scope>NUCLEOTIDE SEQUENCE [LARGE SCALE GENOMIC DNA]</scope>
    <source>
        <strain evidence="4">ST-NAGAB-D1</strain>
    </source>
</reference>
<evidence type="ECO:0000256" key="1">
    <source>
        <dbReference type="SAM" id="SignalP"/>
    </source>
</evidence>
<feature type="chain" id="PRO_5012256707" evidence="1">
    <location>
        <begin position="22"/>
        <end position="592"/>
    </location>
</feature>
<feature type="domain" description="GLUG" evidence="2">
    <location>
        <begin position="376"/>
        <end position="401"/>
    </location>
</feature>
<evidence type="ECO:0000259" key="2">
    <source>
        <dbReference type="Pfam" id="PF07581"/>
    </source>
</evidence>
<keyword evidence="4" id="KW-1185">Reference proteome</keyword>
<dbReference type="Gene3D" id="2.160.20.110">
    <property type="match status" value="3"/>
</dbReference>
<feature type="domain" description="GLUG" evidence="2">
    <location>
        <begin position="210"/>
        <end position="233"/>
    </location>
</feature>
<dbReference type="Proteomes" id="UP000189674">
    <property type="component" value="Chromosome"/>
</dbReference>
<gene>
    <name evidence="3" type="ORF">STSP2_00835</name>
</gene>
<dbReference type="RefSeq" id="WP_146660080.1">
    <property type="nucleotide sequence ID" value="NZ_CP019791.1"/>
</dbReference>
<name>A0A1U9NIS4_9BACT</name>